<gene>
    <name evidence="2" type="ORF">ATY35_09710</name>
</gene>
<sequence>MFASYFVLYAIAIAAAAYSYHQAKKMQDRSDSGERGGIGVTRFGTDKSLPVVYGKRKVKPVIVYQGVKDVHDDDVTNETYYAILVWGIGPASKISDIKFDDRPYTDFGGFGGSQRIETQLGDLSQTMPQWFADEAPDDMSGMHFKGLAVTYVKLAMDKEYKRYPQGRPDFSAVIEARSDNPVEALYDYFTNTDYGLGFPAEDWDDEFNGLMAAYCNSVVDGHKLMTCNVVLDTAKPLIENVHTLLQNCRGYLVEGQNGLRVEIDRQKEPVLHITESMLTSGMSTTSVNINQRYNQVTIRFPDRDLDWETNEVVFPPKDSELHQQWLAEDAGVPLTHEETADAIDNYHEALQYAEVIARLSRDGMTLSISVKSIVGWRVEEMDVVTVESQLRGWEAKPFSVREIEYGESETKLKLVEYQDSHFLYHPKPPKPDYPDTQLPNPLEVAPPSGLSFFLSEHPSAYGVLKWQAPAGFIDSYDVRILGAGQVIWQQNSKTESISIPYLLSGEYQFSVRALGPLAASGWSVLTVNFDAPEAPFSVAVDAGNTYLILRPSSNSLAFGTEYEFWFNNELRGRGVAWQIEGLQPATEYTFQVRAVNAVGQSGFVNVVGTTTKDASTIIDILDGKITHEILDAQLKDFLAQVDATGKENESAIEQVKGELDGVAEHLGELDRKAQDAAEAVFGVTSAVESMTQEYERRLLEGETLVDAVVYRDPKTGQIINKAFAYTEAKYTEAGIAINGVAASVAITAQEVKRVERDTGTRLSQAEAAILVNAGAINLKASYSDVTEIVSGALAALTPAYSWQFNTSVEGWQGATWTPAGTITGSVFTRAEIDFNADENSVVRLRLKATQNGLLCWNGGAQNVQVKHPGDTSAFETVILTLNSDNGWTGQITALTLTMDAEIDFIEIGKPSAAELQLQDIAYRMATVEQELDPENARWGVFVTQDYWDTNALTLTDVKQEIDGWDATWGVTATLKQLDENNTLEKANSAALWVNAAESNITSVVASYNAKPGGTDDQLAQASDRLNTAEQQIDAVKGQISQTVSSLNDVENALGQFDGLDDLLDAYNEFLQAEQDALLQVQFSYAQQKITANSDDIASQAQAILNLLAVQGGQQAALTRMDRAIANQTSSLAETKEQLEAKINDGDSETLAKATTYTKTAVGYCLDKDGNITSHEDAVLCVQAGHEWIDGPLAAFIRNLSIRTADGGSASVSQLSQAFVTADGQLMAKGGLTTNVNGHISGMVNTNTGEQSSLDFLANHARFGIMENGQFIPLMHLDSTGRKLRVYGQMILGDGYLVDSVADIRAQDGKDGADGKDGQDGSTIYTEFQFSADGQNWHFPDQNGDRYLRSRVVTNGVAAAWGNTTNLQGPTGEAGQDATERYTWVKYADSSSGAGLSDSSAGKSYIGIAHNKTTPVESTNPADYTWSLFKGADGQDGADGKDGQHGAGFYTLTLRNGVFPDNATATADFTDAYGRAPILDDHLTYRNAAGTASSTKRYTDVAWEAPSLILHGDLLAYGSVTGDRFKANTEITAPILRGGLGDFSGLVRAKDGSFVEKIEIGSVGGYRAYIKSVTSSGHNMIVVEGPSGDVMFAVQGNGNLYSIGGGYLNNLTIGENCTVLGKITTQQLVGDVASGAVVSFSQTQIKPTGTNYGAWSTFATLTGRNELDRRAALVVQSFTGDATLNGGSTGSSSSLLEAGLEVRVLINGVVMYTVSENLVARYSTTNIYYPSTSQEFAPGEQFQIEFQARMKIRFEGAWGEAYYIPQKTCAVTLIPKGASFN</sequence>
<dbReference type="Pfam" id="PF24489">
    <property type="entry name" value="Ig_J_second"/>
    <property type="match status" value="1"/>
</dbReference>
<dbReference type="Gene3D" id="2.60.40.10">
    <property type="entry name" value="Immunoglobulins"/>
    <property type="match status" value="1"/>
</dbReference>
<evidence type="ECO:0000313" key="2">
    <source>
        <dbReference type="EMBL" id="KYN90557.1"/>
    </source>
</evidence>
<dbReference type="InterPro" id="IPR013783">
    <property type="entry name" value="Ig-like_fold"/>
</dbReference>
<feature type="domain" description="Fibronectin type-III" evidence="1">
    <location>
        <begin position="531"/>
        <end position="614"/>
    </location>
</feature>
<dbReference type="Proteomes" id="UP000075609">
    <property type="component" value="Unassembled WGS sequence"/>
</dbReference>
<dbReference type="PROSITE" id="PS50853">
    <property type="entry name" value="FN3"/>
    <property type="match status" value="1"/>
</dbReference>
<evidence type="ECO:0000313" key="3">
    <source>
        <dbReference type="Proteomes" id="UP000075609"/>
    </source>
</evidence>
<dbReference type="InterPro" id="IPR003961">
    <property type="entry name" value="FN3_dom"/>
</dbReference>
<dbReference type="InterPro" id="IPR036116">
    <property type="entry name" value="FN3_sf"/>
</dbReference>
<dbReference type="RefSeq" id="WP_061899171.1">
    <property type="nucleotide sequence ID" value="NZ_LOBP01000046.1"/>
</dbReference>
<dbReference type="CDD" id="cd00063">
    <property type="entry name" value="FN3"/>
    <property type="match status" value="1"/>
</dbReference>
<proteinExistence type="predicted"/>
<name>A0ABR5W5Q1_9VIBR</name>
<keyword evidence="3" id="KW-1185">Reference proteome</keyword>
<organism evidence="2 3">
    <name type="scientific">Vibrio cidicii</name>
    <dbReference type="NCBI Taxonomy" id="1763883"/>
    <lineage>
        <taxon>Bacteria</taxon>
        <taxon>Pseudomonadati</taxon>
        <taxon>Pseudomonadota</taxon>
        <taxon>Gammaproteobacteria</taxon>
        <taxon>Vibrionales</taxon>
        <taxon>Vibrionaceae</taxon>
        <taxon>Vibrio</taxon>
    </lineage>
</organism>
<dbReference type="SUPFAM" id="SSF49265">
    <property type="entry name" value="Fibronectin type III"/>
    <property type="match status" value="1"/>
</dbReference>
<dbReference type="EMBL" id="LOBP01000046">
    <property type="protein sequence ID" value="KYN90557.1"/>
    <property type="molecule type" value="Genomic_DNA"/>
</dbReference>
<comment type="caution">
    <text evidence="2">The sequence shown here is derived from an EMBL/GenBank/DDBJ whole genome shotgun (WGS) entry which is preliminary data.</text>
</comment>
<reference evidence="2 3" key="1">
    <citation type="submission" date="2015-12" db="EMBL/GenBank/DDBJ databases">
        <authorList>
            <person name="Tarr C.L."/>
            <person name="Gladney L.M."/>
        </authorList>
    </citation>
    <scope>NUCLEOTIDE SEQUENCE [LARGE SCALE GENOMIC DNA]</scope>
    <source>
        <strain evidence="2 3">1048-83</strain>
    </source>
</reference>
<protein>
    <recommendedName>
        <fullName evidence="1">Fibronectin type-III domain-containing protein</fullName>
    </recommendedName>
</protein>
<dbReference type="Pfam" id="PF24168">
    <property type="entry name" value="PB4_spike"/>
    <property type="match status" value="1"/>
</dbReference>
<dbReference type="SMART" id="SM00060">
    <property type="entry name" value="FN3"/>
    <property type="match status" value="2"/>
</dbReference>
<dbReference type="InterPro" id="IPR057549">
    <property type="entry name" value="PB4_spike"/>
</dbReference>
<dbReference type="InterPro" id="IPR057587">
    <property type="entry name" value="GpJ_Ig_second"/>
</dbReference>
<evidence type="ECO:0000259" key="1">
    <source>
        <dbReference type="PROSITE" id="PS50853"/>
    </source>
</evidence>
<accession>A0ABR5W5Q1</accession>